<dbReference type="Proteomes" id="UP000015453">
    <property type="component" value="Unassembled WGS sequence"/>
</dbReference>
<comment type="caution">
    <text evidence="2">The sequence shown here is derived from an EMBL/GenBank/DDBJ whole genome shotgun (WGS) entry which is preliminary data.</text>
</comment>
<evidence type="ECO:0000259" key="1">
    <source>
        <dbReference type="Pfam" id="PF25091"/>
    </source>
</evidence>
<feature type="domain" description="DUF7806" evidence="1">
    <location>
        <begin position="11"/>
        <end position="104"/>
    </location>
</feature>
<organism evidence="2 3">
    <name type="scientific">Genlisea aurea</name>
    <dbReference type="NCBI Taxonomy" id="192259"/>
    <lineage>
        <taxon>Eukaryota</taxon>
        <taxon>Viridiplantae</taxon>
        <taxon>Streptophyta</taxon>
        <taxon>Embryophyta</taxon>
        <taxon>Tracheophyta</taxon>
        <taxon>Spermatophyta</taxon>
        <taxon>Magnoliopsida</taxon>
        <taxon>eudicotyledons</taxon>
        <taxon>Gunneridae</taxon>
        <taxon>Pentapetalae</taxon>
        <taxon>asterids</taxon>
        <taxon>lamiids</taxon>
        <taxon>Lamiales</taxon>
        <taxon>Lentibulariaceae</taxon>
        <taxon>Genlisea</taxon>
    </lineage>
</organism>
<keyword evidence="3" id="KW-1185">Reference proteome</keyword>
<dbReference type="GO" id="GO:0003006">
    <property type="term" value="P:developmental process involved in reproduction"/>
    <property type="evidence" value="ECO:0007669"/>
    <property type="project" value="TreeGrafter"/>
</dbReference>
<name>S8EAY3_9LAMI</name>
<dbReference type="EMBL" id="AUSU01002007">
    <property type="protein sequence ID" value="EPS69707.1"/>
    <property type="molecule type" value="Genomic_DNA"/>
</dbReference>
<dbReference type="PANTHER" id="PTHR35489:SF2">
    <property type="entry name" value="TITAN9"/>
    <property type="match status" value="1"/>
</dbReference>
<feature type="non-terminal residue" evidence="2">
    <location>
        <position position="1"/>
    </location>
</feature>
<dbReference type="OrthoDB" id="759501at2759"/>
<dbReference type="PANTHER" id="PTHR35489">
    <property type="entry name" value="TITAN9"/>
    <property type="match status" value="1"/>
</dbReference>
<dbReference type="InterPro" id="IPR056708">
    <property type="entry name" value="DUF7806"/>
</dbReference>
<dbReference type="Pfam" id="PF25091">
    <property type="entry name" value="DUF7806"/>
    <property type="match status" value="1"/>
</dbReference>
<protein>
    <recommendedName>
        <fullName evidence="1">DUF7806 domain-containing protein</fullName>
    </recommendedName>
</protein>
<gene>
    <name evidence="2" type="ORF">M569_05060</name>
</gene>
<reference evidence="2 3" key="1">
    <citation type="journal article" date="2013" name="BMC Genomics">
        <title>The miniature genome of a carnivorous plant Genlisea aurea contains a low number of genes and short non-coding sequences.</title>
        <authorList>
            <person name="Leushkin E.V."/>
            <person name="Sutormin R.A."/>
            <person name="Nabieva E.R."/>
            <person name="Penin A.A."/>
            <person name="Kondrashov A.S."/>
            <person name="Logacheva M.D."/>
        </authorList>
    </citation>
    <scope>NUCLEOTIDE SEQUENCE [LARGE SCALE GENOMIC DNA]</scope>
</reference>
<accession>S8EAY3</accession>
<proteinExistence type="predicted"/>
<feature type="non-terminal residue" evidence="2">
    <location>
        <position position="104"/>
    </location>
</feature>
<evidence type="ECO:0000313" key="2">
    <source>
        <dbReference type="EMBL" id="EPS69707.1"/>
    </source>
</evidence>
<dbReference type="AlphaFoldDB" id="S8EAY3"/>
<sequence length="104" mass="12064">FRYVKNENSSFNCVFQDLFELVHGLKVSLHTENDELSALAHHSSGYTFSLTWTTNPGGETELLYRVISMGTIERIAPEWMKEEAIRFSPNMCNIFFERVSRVLK</sequence>
<evidence type="ECO:0000313" key="3">
    <source>
        <dbReference type="Proteomes" id="UP000015453"/>
    </source>
</evidence>